<sequence length="220" mass="24134">MPAAKKSVRQVGRRPATPDANLREQLLDVTVRLFAEHGIAGTTVARIAAAASVTSAMVHYHFTHRESLLDAVADERLAPLARYVWHDSDSDANDPIALIERLIDRMFVVIVQSPWLPSLWLREVANTSGLLHQRMKARIPFDRIRELGDALLQAQRAGRINALVDPGMLFISILGLVMLPFATATVWQGQVGIATLDAVALKRHVHALLLGACNPGHTPD</sequence>
<keyword evidence="3" id="KW-0472">Membrane</keyword>
<feature type="DNA-binding region" description="H-T-H motif" evidence="2">
    <location>
        <begin position="43"/>
        <end position="62"/>
    </location>
</feature>
<dbReference type="InterPro" id="IPR050109">
    <property type="entry name" value="HTH-type_TetR-like_transc_reg"/>
</dbReference>
<evidence type="ECO:0000313" key="5">
    <source>
        <dbReference type="EMBL" id="QNP47345.1"/>
    </source>
</evidence>
<evidence type="ECO:0000259" key="4">
    <source>
        <dbReference type="PROSITE" id="PS50977"/>
    </source>
</evidence>
<dbReference type="SUPFAM" id="SSF48498">
    <property type="entry name" value="Tetracyclin repressor-like, C-terminal domain"/>
    <property type="match status" value="1"/>
</dbReference>
<evidence type="ECO:0000256" key="1">
    <source>
        <dbReference type="ARBA" id="ARBA00023125"/>
    </source>
</evidence>
<proteinExistence type="predicted"/>
<dbReference type="InterPro" id="IPR009057">
    <property type="entry name" value="Homeodomain-like_sf"/>
</dbReference>
<keyword evidence="6" id="KW-1185">Reference proteome</keyword>
<dbReference type="RefSeq" id="WP_187723058.1">
    <property type="nucleotide sequence ID" value="NZ_CP060783.1"/>
</dbReference>
<dbReference type="GO" id="GO:0000976">
    <property type="term" value="F:transcription cis-regulatory region binding"/>
    <property type="evidence" value="ECO:0007669"/>
    <property type="project" value="TreeGrafter"/>
</dbReference>
<feature type="domain" description="HTH tetR-type" evidence="4">
    <location>
        <begin position="20"/>
        <end position="80"/>
    </location>
</feature>
<dbReference type="SUPFAM" id="SSF46689">
    <property type="entry name" value="Homeodomain-like"/>
    <property type="match status" value="1"/>
</dbReference>
<dbReference type="InterPro" id="IPR001647">
    <property type="entry name" value="HTH_TetR"/>
</dbReference>
<dbReference type="Proteomes" id="UP000516028">
    <property type="component" value="Chromosome"/>
</dbReference>
<dbReference type="PROSITE" id="PS50977">
    <property type="entry name" value="HTH_TETR_2"/>
    <property type="match status" value="1"/>
</dbReference>
<keyword evidence="3" id="KW-1133">Transmembrane helix</keyword>
<name>A0A7H0GGC9_9BURK</name>
<dbReference type="PRINTS" id="PR00455">
    <property type="entry name" value="HTHTETR"/>
</dbReference>
<evidence type="ECO:0000256" key="3">
    <source>
        <dbReference type="SAM" id="Phobius"/>
    </source>
</evidence>
<evidence type="ECO:0000313" key="6">
    <source>
        <dbReference type="Proteomes" id="UP000516028"/>
    </source>
</evidence>
<dbReference type="GO" id="GO:0003700">
    <property type="term" value="F:DNA-binding transcription factor activity"/>
    <property type="evidence" value="ECO:0007669"/>
    <property type="project" value="TreeGrafter"/>
</dbReference>
<dbReference type="AlphaFoldDB" id="A0A7H0GGC9"/>
<feature type="transmembrane region" description="Helical" evidence="3">
    <location>
        <begin position="168"/>
        <end position="187"/>
    </location>
</feature>
<dbReference type="EMBL" id="CP060783">
    <property type="protein sequence ID" value="QNP47345.1"/>
    <property type="molecule type" value="Genomic_DNA"/>
</dbReference>
<reference evidence="5 6" key="1">
    <citation type="submission" date="2020-08" db="EMBL/GenBank/DDBJ databases">
        <title>Genome sequence of Diaphorobacter aerolatus KACC 16536T.</title>
        <authorList>
            <person name="Hyun D.-W."/>
            <person name="Bae J.-W."/>
        </authorList>
    </citation>
    <scope>NUCLEOTIDE SEQUENCE [LARGE SCALE GENOMIC DNA]</scope>
    <source>
        <strain evidence="5 6">KACC 16536</strain>
    </source>
</reference>
<keyword evidence="1 2" id="KW-0238">DNA-binding</keyword>
<dbReference type="PANTHER" id="PTHR30055">
    <property type="entry name" value="HTH-TYPE TRANSCRIPTIONAL REGULATOR RUTR"/>
    <property type="match status" value="1"/>
</dbReference>
<keyword evidence="3" id="KW-0812">Transmembrane</keyword>
<dbReference type="KEGG" id="daer:H9K75_13435"/>
<dbReference type="Pfam" id="PF00440">
    <property type="entry name" value="TetR_N"/>
    <property type="match status" value="1"/>
</dbReference>
<dbReference type="Gene3D" id="1.10.357.10">
    <property type="entry name" value="Tetracycline Repressor, domain 2"/>
    <property type="match status" value="1"/>
</dbReference>
<organism evidence="5 6">
    <name type="scientific">Diaphorobacter aerolatus</name>
    <dbReference type="NCBI Taxonomy" id="1288495"/>
    <lineage>
        <taxon>Bacteria</taxon>
        <taxon>Pseudomonadati</taxon>
        <taxon>Pseudomonadota</taxon>
        <taxon>Betaproteobacteria</taxon>
        <taxon>Burkholderiales</taxon>
        <taxon>Comamonadaceae</taxon>
        <taxon>Diaphorobacter</taxon>
    </lineage>
</organism>
<accession>A0A7H0GGC9</accession>
<gene>
    <name evidence="5" type="ORF">H9K75_13435</name>
</gene>
<protein>
    <submittedName>
        <fullName evidence="5">TetR/AcrR family transcriptional regulator</fullName>
    </submittedName>
</protein>
<dbReference type="InterPro" id="IPR036271">
    <property type="entry name" value="Tet_transcr_reg_TetR-rel_C_sf"/>
</dbReference>
<evidence type="ECO:0000256" key="2">
    <source>
        <dbReference type="PROSITE-ProRule" id="PRU00335"/>
    </source>
</evidence>
<dbReference type="PANTHER" id="PTHR30055:SF219">
    <property type="entry name" value="TRANSCRIPTIONAL REGULATORY PROTEIN"/>
    <property type="match status" value="1"/>
</dbReference>